<feature type="compositionally biased region" description="Low complexity" evidence="1">
    <location>
        <begin position="227"/>
        <end position="236"/>
    </location>
</feature>
<gene>
    <name evidence="3" type="ORF">PAUS00366_LOCUS11345</name>
    <name evidence="4" type="ORF">PAUS00366_LOCUS11346</name>
    <name evidence="5" type="ORF">PAUS00366_LOCUS11347</name>
    <name evidence="6" type="ORF">PAUS00366_LOCUS11348</name>
    <name evidence="7" type="ORF">PAUS00366_LOCUS11349</name>
</gene>
<dbReference type="GO" id="GO:0046921">
    <property type="term" value="F:alpha-(1-&gt;6)-fucosyltransferase activity"/>
    <property type="evidence" value="ECO:0007669"/>
    <property type="project" value="TreeGrafter"/>
</dbReference>
<keyword evidence="2" id="KW-0812">Transmembrane</keyword>
<accession>A0A6U9ZHW4</accession>
<dbReference type="PANTHER" id="PTHR13132:SF29">
    <property type="entry name" value="ALPHA-(1,6)-FUCOSYLTRANSFERASE"/>
    <property type="match status" value="1"/>
</dbReference>
<dbReference type="EMBL" id="HBIX01015633">
    <property type="protein sequence ID" value="CAE0718595.1"/>
    <property type="molecule type" value="Transcribed_RNA"/>
</dbReference>
<organism evidence="5">
    <name type="scientific">Pseudo-nitzschia australis</name>
    <dbReference type="NCBI Taxonomy" id="44445"/>
    <lineage>
        <taxon>Eukaryota</taxon>
        <taxon>Sar</taxon>
        <taxon>Stramenopiles</taxon>
        <taxon>Ochrophyta</taxon>
        <taxon>Bacillariophyta</taxon>
        <taxon>Bacillariophyceae</taxon>
        <taxon>Bacillariophycidae</taxon>
        <taxon>Bacillariales</taxon>
        <taxon>Bacillariaceae</taxon>
        <taxon>Pseudo-nitzschia</taxon>
    </lineage>
</organism>
<evidence type="ECO:0000256" key="1">
    <source>
        <dbReference type="SAM" id="MobiDB-lite"/>
    </source>
</evidence>
<protein>
    <submittedName>
        <fullName evidence="5">Uncharacterized protein</fullName>
    </submittedName>
</protein>
<evidence type="ECO:0000313" key="4">
    <source>
        <dbReference type="EMBL" id="CAE0718592.1"/>
    </source>
</evidence>
<reference evidence="5" key="1">
    <citation type="submission" date="2021-01" db="EMBL/GenBank/DDBJ databases">
        <authorList>
            <person name="Corre E."/>
            <person name="Pelletier E."/>
            <person name="Niang G."/>
            <person name="Scheremetjew M."/>
            <person name="Finn R."/>
            <person name="Kale V."/>
            <person name="Holt S."/>
            <person name="Cochrane G."/>
            <person name="Meng A."/>
            <person name="Brown T."/>
            <person name="Cohen L."/>
        </authorList>
    </citation>
    <scope>NUCLEOTIDE SEQUENCE</scope>
    <source>
        <strain evidence="5">10249 10 AB</strain>
    </source>
</reference>
<keyword evidence="2" id="KW-1133">Transmembrane helix</keyword>
<dbReference type="EMBL" id="HBIX01015632">
    <property type="protein sequence ID" value="CAE0718594.1"/>
    <property type="molecule type" value="Transcribed_RNA"/>
</dbReference>
<feature type="transmembrane region" description="Helical" evidence="2">
    <location>
        <begin position="21"/>
        <end position="40"/>
    </location>
</feature>
<sequence length="710" mass="79914">MKSRYNRLGKKNWCSSTNFAIGVLVIGSTICSLLLVSFHYTSGILTQQNDWEENSFDFGPPTIIPTETKSGGSFSSSNNSSPRWSTITTKARMVAASELRAARAMNLTSGVYVNNRNTTKDSSVTNFTNGNTKLNNSHEAASIENNGCLLHDFNSRSWLENKRLGNQNSSDSRIIDNDYVASSILSIPSLFLDDEANSQSILRRTLCAESSRFMNFKFSSSLGGGNSSSSSNNDNDNNNRKFYTEADEKLLATTVVANNRTTIHRLSLRLLYLSTHVHQHRHAIKEAEYRLRNLEACNREMEAKNIGTFDFECPEAKFLVVPMKHSGFGGQARLILAPALMVGIASDRVVVFANGSPVGPNYLREPWDLSSCPRRNKQCFFLPDTPCVLTHDEIQNATNIGKGERRALFKTGLLPDHLRNERVVVMNMVDRPQRVPSNFRSRIAQIARQFIIDPLAKENPDDPRLPLLLAAANHILQEDESIGDSFYYFGRNFQAHHAMVFFATRPKLEYAERIDKILRSTLEVNHRAELALGLPIRASDKCIDESECPSFETYMSLMQNILDANEKQFEDHRRRGTTVNSTTVLDTPLHTNIILTSESSDIMEAQKAFQEEYSRSPNNMLYPYKFVTNRFDVLPNTGNPTKLSSKYGNKEEILLSAFTSLKMQFFAKYTVGNCCSNHHLLLFDFLTEGCGAGDIDHVANCMQDHEDARF</sequence>
<evidence type="ECO:0000256" key="2">
    <source>
        <dbReference type="SAM" id="Phobius"/>
    </source>
</evidence>
<dbReference type="AlphaFoldDB" id="A0A6U9ZHW4"/>
<feature type="region of interest" description="Disordered" evidence="1">
    <location>
        <begin position="221"/>
        <end position="240"/>
    </location>
</feature>
<dbReference type="EMBL" id="HBIX01015629">
    <property type="protein sequence ID" value="CAE0718591.1"/>
    <property type="molecule type" value="Transcribed_RNA"/>
</dbReference>
<evidence type="ECO:0000313" key="5">
    <source>
        <dbReference type="EMBL" id="CAE0718593.1"/>
    </source>
</evidence>
<evidence type="ECO:0000313" key="3">
    <source>
        <dbReference type="EMBL" id="CAE0718591.1"/>
    </source>
</evidence>
<dbReference type="PANTHER" id="PTHR13132">
    <property type="entry name" value="ALPHA- 1,6 -FUCOSYLTRANSFERASE"/>
    <property type="match status" value="1"/>
</dbReference>
<dbReference type="EMBL" id="HBIX01015630">
    <property type="protein sequence ID" value="CAE0718592.1"/>
    <property type="molecule type" value="Transcribed_RNA"/>
</dbReference>
<name>A0A6U9ZHW4_9STRA</name>
<evidence type="ECO:0000313" key="7">
    <source>
        <dbReference type="EMBL" id="CAE0718595.1"/>
    </source>
</evidence>
<dbReference type="EMBL" id="HBIX01015631">
    <property type="protein sequence ID" value="CAE0718593.1"/>
    <property type="molecule type" value="Transcribed_RNA"/>
</dbReference>
<dbReference type="GO" id="GO:0006487">
    <property type="term" value="P:protein N-linked glycosylation"/>
    <property type="evidence" value="ECO:0007669"/>
    <property type="project" value="TreeGrafter"/>
</dbReference>
<evidence type="ECO:0000313" key="6">
    <source>
        <dbReference type="EMBL" id="CAE0718594.1"/>
    </source>
</evidence>
<keyword evidence="2" id="KW-0472">Membrane</keyword>
<proteinExistence type="predicted"/>